<dbReference type="RefSeq" id="XP_001582662.1">
    <property type="nucleotide sequence ID" value="XM_001582612.1"/>
</dbReference>
<keyword evidence="2" id="KW-1185">Reference proteome</keyword>
<name>A2DCQ2_TRIV3</name>
<protein>
    <submittedName>
        <fullName evidence="1">Uncharacterized protein</fullName>
    </submittedName>
</protein>
<dbReference type="Proteomes" id="UP000001542">
    <property type="component" value="Unassembled WGS sequence"/>
</dbReference>
<dbReference type="VEuPathDB" id="TrichDB:TVAG_237020"/>
<dbReference type="KEGG" id="tva:5467243"/>
<organism evidence="1 2">
    <name type="scientific">Trichomonas vaginalis (strain ATCC PRA-98 / G3)</name>
    <dbReference type="NCBI Taxonomy" id="412133"/>
    <lineage>
        <taxon>Eukaryota</taxon>
        <taxon>Metamonada</taxon>
        <taxon>Parabasalia</taxon>
        <taxon>Trichomonadida</taxon>
        <taxon>Trichomonadidae</taxon>
        <taxon>Trichomonas</taxon>
    </lineage>
</organism>
<gene>
    <name evidence="1" type="ORF">TVAG_237020</name>
</gene>
<proteinExistence type="predicted"/>
<sequence>MHYRLYSIGNYLYTLNSEGKLICCYFNGNFFAANLDNVKTNIKNFACSENRVLYQYMDNKFQYKYKGELIDFSFGIEINDEIIQLGISDEYISALTKNKFYINDYVHPTTVFEGKFVSFVQFQKSFSILLESGEIASLNLPDMSKLTIESLGIGAKITNMLTTNDKRIFILDNGAIHVEMLQESYTICGGYNPKMMWASNNIFCFFDENETYYEKFKDINLKVPFTSVRAQIEKLKEFQDNAFLKLVPTKNDVISILRRKYVRAVLEDLRVVEVDTNLLSDYGFVAGDEIEFNSKFDNPLSGRVFIVLGVYDGKLCIQENGIGFLIEITPQEALVKWRLIYRFGANLTDIEIKPKIKIQIDTNEAAFMGTSFKCGDIVKYKEMQGEILGIRCHRFWIKFNSKISSVELKFNKDITLISRPGKIIDRIDTLIYEKIEKPSTIFSVTNNNYSLALALGYSNNEIVYYSKFRKDKYGIAPLSYHYYFSRFDDDFWRKYPVFMKGEIEVNIGYHEKFYPTDVISKGNEFAVFLGRTKDNMNCIQTLEMMAINDRAQVIDDVTIEKFSLIASSYRKAETKRIFNSKEITLSQNIADDGQYLPSDIILTPEKKIKFVIGNFENKSYCADKTYSKEVILVPPKSILLMRMVNVPGECNGYLNCVYDFCGTSVKPLDVIDDKIIIGRYKNGNFAIVDELGGEASEFPQMQFIEVKSLIDN</sequence>
<reference evidence="1" key="2">
    <citation type="journal article" date="2007" name="Science">
        <title>Draft genome sequence of the sexually transmitted pathogen Trichomonas vaginalis.</title>
        <authorList>
            <person name="Carlton J.M."/>
            <person name="Hirt R.P."/>
            <person name="Silva J.C."/>
            <person name="Delcher A.L."/>
            <person name="Schatz M."/>
            <person name="Zhao Q."/>
            <person name="Wortman J.R."/>
            <person name="Bidwell S.L."/>
            <person name="Alsmark U.C.M."/>
            <person name="Besteiro S."/>
            <person name="Sicheritz-Ponten T."/>
            <person name="Noel C.J."/>
            <person name="Dacks J.B."/>
            <person name="Foster P.G."/>
            <person name="Simillion C."/>
            <person name="Van de Peer Y."/>
            <person name="Miranda-Saavedra D."/>
            <person name="Barton G.J."/>
            <person name="Westrop G.D."/>
            <person name="Mueller S."/>
            <person name="Dessi D."/>
            <person name="Fiori P.L."/>
            <person name="Ren Q."/>
            <person name="Paulsen I."/>
            <person name="Zhang H."/>
            <person name="Bastida-Corcuera F.D."/>
            <person name="Simoes-Barbosa A."/>
            <person name="Brown M.T."/>
            <person name="Hayes R.D."/>
            <person name="Mukherjee M."/>
            <person name="Okumura C.Y."/>
            <person name="Schneider R."/>
            <person name="Smith A.J."/>
            <person name="Vanacova S."/>
            <person name="Villalvazo M."/>
            <person name="Haas B.J."/>
            <person name="Pertea M."/>
            <person name="Feldblyum T.V."/>
            <person name="Utterback T.R."/>
            <person name="Shu C.L."/>
            <person name="Osoegawa K."/>
            <person name="de Jong P.J."/>
            <person name="Hrdy I."/>
            <person name="Horvathova L."/>
            <person name="Zubacova Z."/>
            <person name="Dolezal P."/>
            <person name="Malik S.B."/>
            <person name="Logsdon J.M. Jr."/>
            <person name="Henze K."/>
            <person name="Gupta A."/>
            <person name="Wang C.C."/>
            <person name="Dunne R.L."/>
            <person name="Upcroft J.A."/>
            <person name="Upcroft P."/>
            <person name="White O."/>
            <person name="Salzberg S.L."/>
            <person name="Tang P."/>
            <person name="Chiu C.-H."/>
            <person name="Lee Y.-S."/>
            <person name="Embley T.M."/>
            <person name="Coombs G.H."/>
            <person name="Mottram J.C."/>
            <person name="Tachezy J."/>
            <person name="Fraser-Liggett C.M."/>
            <person name="Johnson P.J."/>
        </authorList>
    </citation>
    <scope>NUCLEOTIDE SEQUENCE [LARGE SCALE GENOMIC DNA]</scope>
    <source>
        <strain evidence="1">G3</strain>
    </source>
</reference>
<dbReference type="AlphaFoldDB" id="A2DCQ2"/>
<reference evidence="1" key="1">
    <citation type="submission" date="2006-10" db="EMBL/GenBank/DDBJ databases">
        <authorList>
            <person name="Amadeo P."/>
            <person name="Zhao Q."/>
            <person name="Wortman J."/>
            <person name="Fraser-Liggett C."/>
            <person name="Carlton J."/>
        </authorList>
    </citation>
    <scope>NUCLEOTIDE SEQUENCE</scope>
    <source>
        <strain evidence="1">G3</strain>
    </source>
</reference>
<accession>A2DCQ2</accession>
<evidence type="ECO:0000313" key="1">
    <source>
        <dbReference type="EMBL" id="EAY21676.1"/>
    </source>
</evidence>
<dbReference type="EMBL" id="DS113188">
    <property type="protein sequence ID" value="EAY21676.1"/>
    <property type="molecule type" value="Genomic_DNA"/>
</dbReference>
<evidence type="ECO:0000313" key="2">
    <source>
        <dbReference type="Proteomes" id="UP000001542"/>
    </source>
</evidence>
<dbReference type="VEuPathDB" id="TrichDB:TVAGG3_0607350"/>
<dbReference type="InParanoid" id="A2DCQ2"/>